<gene>
    <name evidence="6" type="ORF">ACMD2_19188</name>
</gene>
<comment type="caution">
    <text evidence="3">Lacks conserved residue(s) required for the propagation of feature annotation.</text>
</comment>
<comment type="caution">
    <text evidence="6">The sequence shown here is derived from an EMBL/GenBank/DDBJ whole genome shotgun (WGS) entry which is preliminary data.</text>
</comment>
<feature type="compositionally biased region" description="Polar residues" evidence="4">
    <location>
        <begin position="32"/>
        <end position="41"/>
    </location>
</feature>
<dbReference type="Proteomes" id="UP000092600">
    <property type="component" value="Unassembled WGS sequence"/>
</dbReference>
<dbReference type="AlphaFoldDB" id="A0A199VW89"/>
<dbReference type="Gene3D" id="3.40.50.200">
    <property type="entry name" value="Peptidase S8/S53 domain"/>
    <property type="match status" value="1"/>
</dbReference>
<dbReference type="SUPFAM" id="SSF52743">
    <property type="entry name" value="Subtilisin-like"/>
    <property type="match status" value="1"/>
</dbReference>
<dbReference type="GO" id="GO:0006508">
    <property type="term" value="P:proteolysis"/>
    <property type="evidence" value="ECO:0007669"/>
    <property type="project" value="UniProtKB-KW"/>
</dbReference>
<keyword evidence="6" id="KW-0378">Hydrolase</keyword>
<name>A0A199VW89_ANACO</name>
<dbReference type="InterPro" id="IPR000209">
    <property type="entry name" value="Peptidase_S8/S53_dom"/>
</dbReference>
<organism evidence="6 7">
    <name type="scientific">Ananas comosus</name>
    <name type="common">Pineapple</name>
    <name type="synonym">Ananas ananas</name>
    <dbReference type="NCBI Taxonomy" id="4615"/>
    <lineage>
        <taxon>Eukaryota</taxon>
        <taxon>Viridiplantae</taxon>
        <taxon>Streptophyta</taxon>
        <taxon>Embryophyta</taxon>
        <taxon>Tracheophyta</taxon>
        <taxon>Spermatophyta</taxon>
        <taxon>Magnoliopsida</taxon>
        <taxon>Liliopsida</taxon>
        <taxon>Poales</taxon>
        <taxon>Bromeliaceae</taxon>
        <taxon>Bromelioideae</taxon>
        <taxon>Ananas</taxon>
    </lineage>
</organism>
<proteinExistence type="inferred from homology"/>
<feature type="region of interest" description="Disordered" evidence="4">
    <location>
        <begin position="32"/>
        <end position="54"/>
    </location>
</feature>
<dbReference type="GO" id="GO:0004252">
    <property type="term" value="F:serine-type endopeptidase activity"/>
    <property type="evidence" value="ECO:0007669"/>
    <property type="project" value="InterPro"/>
</dbReference>
<evidence type="ECO:0000256" key="1">
    <source>
        <dbReference type="ARBA" id="ARBA00011073"/>
    </source>
</evidence>
<reference evidence="6 7" key="1">
    <citation type="journal article" date="2016" name="DNA Res.">
        <title>The draft genome of MD-2 pineapple using hybrid error correction of long reads.</title>
        <authorList>
            <person name="Redwan R.M."/>
            <person name="Saidin A."/>
            <person name="Kumar S.V."/>
        </authorList>
    </citation>
    <scope>NUCLEOTIDE SEQUENCE [LARGE SCALE GENOMIC DNA]</scope>
    <source>
        <strain evidence="7">cv. MD2</strain>
        <tissue evidence="6">Leaf</tissue>
    </source>
</reference>
<dbReference type="Pfam" id="PF00082">
    <property type="entry name" value="Peptidase_S8"/>
    <property type="match status" value="1"/>
</dbReference>
<keyword evidence="6" id="KW-0645">Protease</keyword>
<dbReference type="InterPro" id="IPR045051">
    <property type="entry name" value="SBT"/>
</dbReference>
<comment type="similarity">
    <text evidence="1 3">Belongs to the peptidase S8 family.</text>
</comment>
<protein>
    <submittedName>
        <fullName evidence="6">Subtilisin-like protease</fullName>
    </submittedName>
</protein>
<dbReference type="PROSITE" id="PS51892">
    <property type="entry name" value="SUBTILASE"/>
    <property type="match status" value="1"/>
</dbReference>
<sequence length="86" mass="9034">MACPHASGVAALLRAAHPSWSPAAIRSAIMTTADPSDNTGQPIKDMGLKDQPPTPLAMGSGQIKPNKVLDPGLVYNANIKDYVRLL</sequence>
<dbReference type="EMBL" id="LSRQ01000714">
    <property type="protein sequence ID" value="OAY81201.1"/>
    <property type="molecule type" value="Genomic_DNA"/>
</dbReference>
<evidence type="ECO:0000313" key="6">
    <source>
        <dbReference type="EMBL" id="OAY81201.1"/>
    </source>
</evidence>
<accession>A0A199VW89</accession>
<dbReference type="PANTHER" id="PTHR10795">
    <property type="entry name" value="PROPROTEIN CONVERTASE SUBTILISIN/KEXIN"/>
    <property type="match status" value="1"/>
</dbReference>
<dbReference type="STRING" id="4615.A0A199VW89"/>
<evidence type="ECO:0000256" key="2">
    <source>
        <dbReference type="ARBA" id="ARBA00022729"/>
    </source>
</evidence>
<evidence type="ECO:0000256" key="3">
    <source>
        <dbReference type="PROSITE-ProRule" id="PRU01240"/>
    </source>
</evidence>
<evidence type="ECO:0000256" key="4">
    <source>
        <dbReference type="SAM" id="MobiDB-lite"/>
    </source>
</evidence>
<feature type="domain" description="Peptidase S8/S53" evidence="5">
    <location>
        <begin position="1"/>
        <end position="37"/>
    </location>
</feature>
<dbReference type="InterPro" id="IPR036852">
    <property type="entry name" value="Peptidase_S8/S53_dom_sf"/>
</dbReference>
<evidence type="ECO:0000259" key="5">
    <source>
        <dbReference type="Pfam" id="PF00082"/>
    </source>
</evidence>
<keyword evidence="2" id="KW-0732">Signal</keyword>
<evidence type="ECO:0000313" key="7">
    <source>
        <dbReference type="Proteomes" id="UP000092600"/>
    </source>
</evidence>